<sequence length="57" mass="6102">MPYQDLRIFFLVELGRTLPGNLGLHKTGYDLILLLGGGFLSVTASATFADQSCVSLA</sequence>
<dbReference type="Proteomes" id="UP000197065">
    <property type="component" value="Unassembled WGS sequence"/>
</dbReference>
<dbReference type="EMBL" id="FYEH01000005">
    <property type="protein sequence ID" value="SNB67159.1"/>
    <property type="molecule type" value="Genomic_DNA"/>
</dbReference>
<reference evidence="1 2" key="1">
    <citation type="submission" date="2017-06" db="EMBL/GenBank/DDBJ databases">
        <authorList>
            <person name="Kim H.J."/>
            <person name="Triplett B.A."/>
        </authorList>
    </citation>
    <scope>NUCLEOTIDE SEQUENCE [LARGE SCALE GENOMIC DNA]</scope>
    <source>
        <strain evidence="1 2">B29T1</strain>
    </source>
</reference>
<proteinExistence type="predicted"/>
<accession>A0A212R521</accession>
<organism evidence="1 2">
    <name type="scientific">Arboricoccus pini</name>
    <dbReference type="NCBI Taxonomy" id="1963835"/>
    <lineage>
        <taxon>Bacteria</taxon>
        <taxon>Pseudomonadati</taxon>
        <taxon>Pseudomonadota</taxon>
        <taxon>Alphaproteobacteria</taxon>
        <taxon>Geminicoccales</taxon>
        <taxon>Geminicoccaceae</taxon>
        <taxon>Arboricoccus</taxon>
    </lineage>
</organism>
<dbReference type="RefSeq" id="WP_165769514.1">
    <property type="nucleotide sequence ID" value="NZ_FYEH01000005.1"/>
</dbReference>
<evidence type="ECO:0000313" key="1">
    <source>
        <dbReference type="EMBL" id="SNB67159.1"/>
    </source>
</evidence>
<gene>
    <name evidence="1" type="ORF">SAMN07250955_105269</name>
</gene>
<protein>
    <submittedName>
        <fullName evidence="1">Uncharacterized protein</fullName>
    </submittedName>
</protein>
<keyword evidence="2" id="KW-1185">Reference proteome</keyword>
<name>A0A212R521_9PROT</name>
<dbReference type="AlphaFoldDB" id="A0A212R521"/>
<evidence type="ECO:0000313" key="2">
    <source>
        <dbReference type="Proteomes" id="UP000197065"/>
    </source>
</evidence>